<sequence length="301" mass="33703">MYREEWIISYGKNDANSFYKPTELHPMRHTDGPLLPTFLMPRDTMEVFFVKVARLAGGLQWPLDVYGDIALRDSLDHMRNYLFRRDRNNCQTLTSPQDAFLELTGPSRAVLLLDEPIFEIDLKVKVEGSSSSHDKVLCLDYFGYNNIAYRGTSSYAKTKEVSSDNCTMEFKFAHVKRSVEATITARMIRITSGSGSFSARFTAHTTSIIGEDVVLLDSQGREVAVAEDGEVALQRRVVVVGEQCELVIGMEAMLLGGGDAAENTSISHKLCFYARSAFRSRGYFVIGSIRIQIVVGWSLLP</sequence>
<dbReference type="Pfam" id="PF20241">
    <property type="entry name" value="DUF6598"/>
    <property type="match status" value="1"/>
</dbReference>
<gene>
    <name evidence="2" type="ORF">HU200_020527</name>
</gene>
<keyword evidence="3" id="KW-1185">Reference proteome</keyword>
<feature type="domain" description="DUF6598" evidence="1">
    <location>
        <begin position="44"/>
        <end position="295"/>
    </location>
</feature>
<dbReference type="AlphaFoldDB" id="A0A835F2C2"/>
<protein>
    <recommendedName>
        <fullName evidence="1">DUF6598 domain-containing protein</fullName>
    </recommendedName>
</protein>
<name>A0A835F2C2_9POAL</name>
<evidence type="ECO:0000313" key="2">
    <source>
        <dbReference type="EMBL" id="KAF8725951.1"/>
    </source>
</evidence>
<dbReference type="PANTHER" id="PTHR33065">
    <property type="entry name" value="OS07G0486400 PROTEIN"/>
    <property type="match status" value="1"/>
</dbReference>
<reference evidence="2" key="1">
    <citation type="submission" date="2020-07" db="EMBL/GenBank/DDBJ databases">
        <title>Genome sequence and genetic diversity analysis of an under-domesticated orphan crop, white fonio (Digitaria exilis).</title>
        <authorList>
            <person name="Bennetzen J.L."/>
            <person name="Chen S."/>
            <person name="Ma X."/>
            <person name="Wang X."/>
            <person name="Yssel A.E.J."/>
            <person name="Chaluvadi S.R."/>
            <person name="Johnson M."/>
            <person name="Gangashetty P."/>
            <person name="Hamidou F."/>
            <person name="Sanogo M.D."/>
            <person name="Zwaenepoel A."/>
            <person name="Wallace J."/>
            <person name="Van De Peer Y."/>
            <person name="Van Deynze A."/>
        </authorList>
    </citation>
    <scope>NUCLEOTIDE SEQUENCE</scope>
    <source>
        <tissue evidence="2">Leaves</tissue>
    </source>
</reference>
<organism evidence="2 3">
    <name type="scientific">Digitaria exilis</name>
    <dbReference type="NCBI Taxonomy" id="1010633"/>
    <lineage>
        <taxon>Eukaryota</taxon>
        <taxon>Viridiplantae</taxon>
        <taxon>Streptophyta</taxon>
        <taxon>Embryophyta</taxon>
        <taxon>Tracheophyta</taxon>
        <taxon>Spermatophyta</taxon>
        <taxon>Magnoliopsida</taxon>
        <taxon>Liliopsida</taxon>
        <taxon>Poales</taxon>
        <taxon>Poaceae</taxon>
        <taxon>PACMAD clade</taxon>
        <taxon>Panicoideae</taxon>
        <taxon>Panicodae</taxon>
        <taxon>Paniceae</taxon>
        <taxon>Anthephorinae</taxon>
        <taxon>Digitaria</taxon>
    </lineage>
</organism>
<comment type="caution">
    <text evidence="2">The sequence shown here is derived from an EMBL/GenBank/DDBJ whole genome shotgun (WGS) entry which is preliminary data.</text>
</comment>
<dbReference type="InterPro" id="IPR046533">
    <property type="entry name" value="DUF6598"/>
</dbReference>
<dbReference type="Proteomes" id="UP000636709">
    <property type="component" value="Unassembled WGS sequence"/>
</dbReference>
<evidence type="ECO:0000259" key="1">
    <source>
        <dbReference type="Pfam" id="PF20241"/>
    </source>
</evidence>
<dbReference type="PANTHER" id="PTHR33065:SF131">
    <property type="entry name" value="EXPRESSED PROTEIN"/>
    <property type="match status" value="1"/>
</dbReference>
<proteinExistence type="predicted"/>
<evidence type="ECO:0000313" key="3">
    <source>
        <dbReference type="Proteomes" id="UP000636709"/>
    </source>
</evidence>
<dbReference type="EMBL" id="JACEFO010001653">
    <property type="protein sequence ID" value="KAF8725951.1"/>
    <property type="molecule type" value="Genomic_DNA"/>
</dbReference>
<accession>A0A835F2C2</accession>
<dbReference type="OrthoDB" id="678692at2759"/>